<feature type="region of interest" description="Disordered" evidence="8">
    <location>
        <begin position="1"/>
        <end position="28"/>
    </location>
</feature>
<dbReference type="SMART" id="SM00066">
    <property type="entry name" value="GAL4"/>
    <property type="match status" value="1"/>
</dbReference>
<dbReference type="Gene3D" id="4.10.240.10">
    <property type="entry name" value="Zn(2)-C6 fungal-type DNA-binding domain"/>
    <property type="match status" value="1"/>
</dbReference>
<feature type="compositionally biased region" description="Low complexity" evidence="8">
    <location>
        <begin position="13"/>
        <end position="26"/>
    </location>
</feature>
<evidence type="ECO:0000256" key="7">
    <source>
        <dbReference type="ARBA" id="ARBA00023242"/>
    </source>
</evidence>
<dbReference type="CDD" id="cd12148">
    <property type="entry name" value="fungal_TF_MHR"/>
    <property type="match status" value="1"/>
</dbReference>
<dbReference type="GO" id="GO:0008270">
    <property type="term" value="F:zinc ion binding"/>
    <property type="evidence" value="ECO:0007669"/>
    <property type="project" value="InterPro"/>
</dbReference>
<dbReference type="PROSITE" id="PS00463">
    <property type="entry name" value="ZN2_CY6_FUNGAL_1"/>
    <property type="match status" value="1"/>
</dbReference>
<keyword evidence="2" id="KW-0479">Metal-binding</keyword>
<accession>A0A8H7NGZ0</accession>
<protein>
    <recommendedName>
        <fullName evidence="9">Zn(2)-C6 fungal-type domain-containing protein</fullName>
    </recommendedName>
</protein>
<dbReference type="GO" id="GO:0006351">
    <property type="term" value="P:DNA-templated transcription"/>
    <property type="evidence" value="ECO:0007669"/>
    <property type="project" value="InterPro"/>
</dbReference>
<evidence type="ECO:0000256" key="5">
    <source>
        <dbReference type="ARBA" id="ARBA00023125"/>
    </source>
</evidence>
<evidence type="ECO:0000259" key="9">
    <source>
        <dbReference type="PROSITE" id="PS50048"/>
    </source>
</evidence>
<evidence type="ECO:0000256" key="6">
    <source>
        <dbReference type="ARBA" id="ARBA00023163"/>
    </source>
</evidence>
<dbReference type="Pfam" id="PF00172">
    <property type="entry name" value="Zn_clus"/>
    <property type="match status" value="1"/>
</dbReference>
<dbReference type="AlphaFoldDB" id="A0A8H7NGZ0"/>
<proteinExistence type="predicted"/>
<sequence>MSPPSSDGDVGDTTATAAEESRTSMPRTRRVRRYGFACLSCKSRKVKCSGDQPTCRGCRRSGEVCAWPPRASSLLSADARALDQTESLGSGSRGEQLTEVASINTPAQQNADASPNGSRDVGTASSSTNRDMATPSLWFQVGVGDDGTIIYNGPTSRFHAGSLDEGPEILHGVETSPQVNALMSQYTLMDSVWLPLISTKQYLGGTSVPTETGLALLDIYWTWLHPLHNCVYRPALIMDLALGGPNCSKFLLMCIFGLVARHLPEEHPGFSGVGKGEIYISEAKQLLLEEMAAAKPSIPTIQGLLILGGRQCAMGKSSEGWLYTGMALRMMTDIGLHLDTTKLAHLERWTPSETEMRKRLYNSAYIWDKTLSLALGRPPSLIRRPYEAHEILDKFDDDRPWAPILTFQIPEVYLPCPSMNTSTFCAFCRIHEITADMMLLFSNLPIPERFSTQINDLDKRLQSWYNDLPQILKITEPENLNQSPPPHVVSINLLYHALRILLRRPYLSSSDSQQRDQHMNDCITYSVQINAIHGLYARTFPDRLMTYQVSYCIFIAASIEVQELQTAPTSERRDAAAKRLTAAVKVLQDEAAHTPGVGRSLDTIRRLLRADQHKALRKNGENEHSISSTPTRRTHPARILSNAGNVQPVSPRAPDLALVREVADPYPMFASTNLFGEFDDVGSAWTDTGAGFHPEVISWSGTDSLQRPSNMSSFGDQAWGSF</sequence>
<feature type="compositionally biased region" description="Polar residues" evidence="8">
    <location>
        <begin position="703"/>
        <end position="715"/>
    </location>
</feature>
<evidence type="ECO:0000256" key="8">
    <source>
        <dbReference type="SAM" id="MobiDB-lite"/>
    </source>
</evidence>
<dbReference type="PANTHER" id="PTHR31313">
    <property type="entry name" value="TY1 ENHANCER ACTIVATOR"/>
    <property type="match status" value="1"/>
</dbReference>
<feature type="compositionally biased region" description="Basic and acidic residues" evidence="8">
    <location>
        <begin position="615"/>
        <end position="624"/>
    </location>
</feature>
<dbReference type="Pfam" id="PF04082">
    <property type="entry name" value="Fungal_trans"/>
    <property type="match status" value="1"/>
</dbReference>
<dbReference type="InterPro" id="IPR001138">
    <property type="entry name" value="Zn2Cys6_DnaBD"/>
</dbReference>
<keyword evidence="6" id="KW-0804">Transcription</keyword>
<comment type="subcellular location">
    <subcellularLocation>
        <location evidence="1">Nucleus</location>
    </subcellularLocation>
</comment>
<feature type="region of interest" description="Disordered" evidence="8">
    <location>
        <begin position="615"/>
        <end position="647"/>
    </location>
</feature>
<name>A0A8H7NGZ0_BIOOC</name>
<dbReference type="SMART" id="SM00906">
    <property type="entry name" value="Fungal_trans"/>
    <property type="match status" value="1"/>
</dbReference>
<keyword evidence="4" id="KW-0805">Transcription regulation</keyword>
<keyword evidence="7" id="KW-0539">Nucleus</keyword>
<evidence type="ECO:0000256" key="4">
    <source>
        <dbReference type="ARBA" id="ARBA00023015"/>
    </source>
</evidence>
<evidence type="ECO:0000313" key="11">
    <source>
        <dbReference type="Proteomes" id="UP000616885"/>
    </source>
</evidence>
<comment type="caution">
    <text evidence="10">The sequence shown here is derived from an EMBL/GenBank/DDBJ whole genome shotgun (WGS) entry which is preliminary data.</text>
</comment>
<dbReference type="InterPro" id="IPR036864">
    <property type="entry name" value="Zn2-C6_fun-type_DNA-bd_sf"/>
</dbReference>
<keyword evidence="5" id="KW-0238">DNA-binding</keyword>
<dbReference type="InterPro" id="IPR051615">
    <property type="entry name" value="Transcr_Regulatory_Elem"/>
</dbReference>
<dbReference type="PANTHER" id="PTHR31313:SF85">
    <property type="entry name" value="ZN(II)2CYS6 TRANSCRIPTION FACTOR (EUROFUNG)"/>
    <property type="match status" value="1"/>
</dbReference>
<reference evidence="10" key="1">
    <citation type="submission" date="2020-10" db="EMBL/GenBank/DDBJ databases">
        <title>High-Quality Genome Resource of Clonostachys rosea strain S41 by Oxford Nanopore Long-Read Sequencing.</title>
        <authorList>
            <person name="Wang H."/>
        </authorList>
    </citation>
    <scope>NUCLEOTIDE SEQUENCE</scope>
    <source>
        <strain evidence="10">S41</strain>
    </source>
</reference>
<dbReference type="GO" id="GO:0005634">
    <property type="term" value="C:nucleus"/>
    <property type="evidence" value="ECO:0007669"/>
    <property type="project" value="UniProtKB-SubCell"/>
</dbReference>
<evidence type="ECO:0000256" key="1">
    <source>
        <dbReference type="ARBA" id="ARBA00004123"/>
    </source>
</evidence>
<evidence type="ECO:0000256" key="3">
    <source>
        <dbReference type="ARBA" id="ARBA00022833"/>
    </source>
</evidence>
<evidence type="ECO:0000256" key="2">
    <source>
        <dbReference type="ARBA" id="ARBA00022723"/>
    </source>
</evidence>
<gene>
    <name evidence="10" type="ORF">IM811_011190</name>
</gene>
<keyword evidence="3" id="KW-0862">Zinc</keyword>
<dbReference type="GO" id="GO:0000981">
    <property type="term" value="F:DNA-binding transcription factor activity, RNA polymerase II-specific"/>
    <property type="evidence" value="ECO:0007669"/>
    <property type="project" value="InterPro"/>
</dbReference>
<dbReference type="GO" id="GO:0003677">
    <property type="term" value="F:DNA binding"/>
    <property type="evidence" value="ECO:0007669"/>
    <property type="project" value="UniProtKB-KW"/>
</dbReference>
<dbReference type="SUPFAM" id="SSF57701">
    <property type="entry name" value="Zn2/Cys6 DNA-binding domain"/>
    <property type="match status" value="1"/>
</dbReference>
<dbReference type="PROSITE" id="PS50048">
    <property type="entry name" value="ZN2_CY6_FUNGAL_2"/>
    <property type="match status" value="1"/>
</dbReference>
<evidence type="ECO:0000313" key="10">
    <source>
        <dbReference type="EMBL" id="KAF9755749.1"/>
    </source>
</evidence>
<organism evidence="10 11">
    <name type="scientific">Bionectria ochroleuca</name>
    <name type="common">Gliocladium roseum</name>
    <dbReference type="NCBI Taxonomy" id="29856"/>
    <lineage>
        <taxon>Eukaryota</taxon>
        <taxon>Fungi</taxon>
        <taxon>Dikarya</taxon>
        <taxon>Ascomycota</taxon>
        <taxon>Pezizomycotina</taxon>
        <taxon>Sordariomycetes</taxon>
        <taxon>Hypocreomycetidae</taxon>
        <taxon>Hypocreales</taxon>
        <taxon>Bionectriaceae</taxon>
        <taxon>Clonostachys</taxon>
    </lineage>
</organism>
<feature type="region of interest" description="Disordered" evidence="8">
    <location>
        <begin position="703"/>
        <end position="722"/>
    </location>
</feature>
<dbReference type="InterPro" id="IPR007219">
    <property type="entry name" value="XnlR_reg_dom"/>
</dbReference>
<feature type="domain" description="Zn(2)-C6 fungal-type" evidence="9">
    <location>
        <begin position="37"/>
        <end position="67"/>
    </location>
</feature>
<dbReference type="EMBL" id="JADCTT010000003">
    <property type="protein sequence ID" value="KAF9755749.1"/>
    <property type="molecule type" value="Genomic_DNA"/>
</dbReference>
<dbReference type="Proteomes" id="UP000616885">
    <property type="component" value="Unassembled WGS sequence"/>
</dbReference>
<feature type="region of interest" description="Disordered" evidence="8">
    <location>
        <begin position="106"/>
        <end position="129"/>
    </location>
</feature>
<dbReference type="CDD" id="cd00067">
    <property type="entry name" value="GAL4"/>
    <property type="match status" value="1"/>
</dbReference>